<gene>
    <name evidence="1" type="ORF">NCTC5052_04716</name>
</gene>
<evidence type="ECO:0000313" key="1">
    <source>
        <dbReference type="EMBL" id="STT96179.1"/>
    </source>
</evidence>
<organism evidence="1 2">
    <name type="scientific">Klebsiella pneumoniae</name>
    <dbReference type="NCBI Taxonomy" id="573"/>
    <lineage>
        <taxon>Bacteria</taxon>
        <taxon>Pseudomonadati</taxon>
        <taxon>Pseudomonadota</taxon>
        <taxon>Gammaproteobacteria</taxon>
        <taxon>Enterobacterales</taxon>
        <taxon>Enterobacteriaceae</taxon>
        <taxon>Klebsiella/Raoultella group</taxon>
        <taxon>Klebsiella</taxon>
        <taxon>Klebsiella pneumoniae complex</taxon>
    </lineage>
</organism>
<protein>
    <submittedName>
        <fullName evidence="1">Ead domain protein</fullName>
    </submittedName>
</protein>
<accession>A0A377Y626</accession>
<dbReference type="Pfam" id="PF13935">
    <property type="entry name" value="Ead_Ea22"/>
    <property type="match status" value="1"/>
</dbReference>
<dbReference type="Proteomes" id="UP000254103">
    <property type="component" value="Unassembled WGS sequence"/>
</dbReference>
<reference evidence="1 2" key="1">
    <citation type="submission" date="2018-06" db="EMBL/GenBank/DDBJ databases">
        <authorList>
            <consortium name="Pathogen Informatics"/>
            <person name="Doyle S."/>
        </authorList>
    </citation>
    <scope>NUCLEOTIDE SEQUENCE [LARGE SCALE GENOMIC DNA]</scope>
    <source>
        <strain evidence="1 2">NCTC5052</strain>
    </source>
</reference>
<dbReference type="InterPro" id="IPR025153">
    <property type="entry name" value="Ead_Ea22"/>
</dbReference>
<evidence type="ECO:0000313" key="2">
    <source>
        <dbReference type="Proteomes" id="UP000254103"/>
    </source>
</evidence>
<dbReference type="EMBL" id="UGLJ01000002">
    <property type="protein sequence ID" value="STT96179.1"/>
    <property type="molecule type" value="Genomic_DNA"/>
</dbReference>
<proteinExistence type="predicted"/>
<dbReference type="AlphaFoldDB" id="A0A377Y626"/>
<sequence length="102" mass="11136">MTNITELAQSLKAAAENAIGAHERLAAYPYGEIIDISQHEGEQIDIDITDLNEFNKEANPVNVLALVEALEGDALDDVEVRGVVTYLINRAGWVSDDDIPIM</sequence>
<name>A0A377Y626_KLEPN</name>